<reference evidence="3 4" key="1">
    <citation type="journal article" date="2018" name="Mol. Biol. Evol.">
        <title>Broad Genomic Sampling Reveals a Smut Pathogenic Ancestry of the Fungal Clade Ustilaginomycotina.</title>
        <authorList>
            <person name="Kijpornyongpan T."/>
            <person name="Mondo S.J."/>
            <person name="Barry K."/>
            <person name="Sandor L."/>
            <person name="Lee J."/>
            <person name="Lipzen A."/>
            <person name="Pangilinan J."/>
            <person name="LaButti K."/>
            <person name="Hainaut M."/>
            <person name="Henrissat B."/>
            <person name="Grigoriev I.V."/>
            <person name="Spatafora J.W."/>
            <person name="Aime M.C."/>
        </authorList>
    </citation>
    <scope>NUCLEOTIDE SEQUENCE [LARGE SCALE GENOMIC DNA]</scope>
    <source>
        <strain evidence="3 4">MCA 4658</strain>
    </source>
</reference>
<proteinExistence type="predicted"/>
<evidence type="ECO:0000313" key="4">
    <source>
        <dbReference type="Proteomes" id="UP000245783"/>
    </source>
</evidence>
<dbReference type="RefSeq" id="XP_025366348.1">
    <property type="nucleotide sequence ID" value="XM_025515742.1"/>
</dbReference>
<sequence>MSAAVQIPRFEVDQVDAAKAALNSVGVALFPHAVASLPEFSSLSRQLIGSPYSYNGGEFRAAQMDSPLSYVKALIRTFGKKGRAVLSADVYEASNVPRHVYLPPHNDMTYRESWPALIMLGTTKVASTGGHTPVFDCVAALAHLSESVREKLRTLGVRITWTVPQYPNKDMEADPGPFATPTGWTNFFGTDDESEVIEVLKERGSSSWEFKDGPEDLGKVVYQHYNCPGTQVHALTGKETLFASPLAFHFAAREWWASKYGGPKSLEDFQHLRSRTHLAGRPDPQFILVSYGDGSEMTAEDVADICRAVDESKVDWSWEKGDAVILDNQLWAHAREPYTGERSVMTAFGER</sequence>
<dbReference type="OrthoDB" id="408743at2759"/>
<dbReference type="InterPro" id="IPR042098">
    <property type="entry name" value="TauD-like_sf"/>
</dbReference>
<dbReference type="InterPro" id="IPR003819">
    <property type="entry name" value="TauD/TfdA-like"/>
</dbReference>
<dbReference type="PANTHER" id="PTHR10696">
    <property type="entry name" value="GAMMA-BUTYROBETAINE HYDROXYLASE-RELATED"/>
    <property type="match status" value="1"/>
</dbReference>
<dbReference type="AlphaFoldDB" id="A0A316VQ36"/>
<evidence type="ECO:0000256" key="1">
    <source>
        <dbReference type="ARBA" id="ARBA00023002"/>
    </source>
</evidence>
<accession>A0A316VQ36</accession>
<dbReference type="InterPro" id="IPR050411">
    <property type="entry name" value="AlphaKG_dependent_hydroxylases"/>
</dbReference>
<name>A0A316VQ36_9BASI</name>
<dbReference type="GO" id="GO:0016491">
    <property type="term" value="F:oxidoreductase activity"/>
    <property type="evidence" value="ECO:0007669"/>
    <property type="project" value="UniProtKB-KW"/>
</dbReference>
<dbReference type="Pfam" id="PF02668">
    <property type="entry name" value="TauD"/>
    <property type="match status" value="1"/>
</dbReference>
<keyword evidence="1" id="KW-0560">Oxidoreductase</keyword>
<evidence type="ECO:0000259" key="2">
    <source>
        <dbReference type="Pfam" id="PF02668"/>
    </source>
</evidence>
<dbReference type="Proteomes" id="UP000245783">
    <property type="component" value="Unassembled WGS sequence"/>
</dbReference>
<evidence type="ECO:0000313" key="3">
    <source>
        <dbReference type="EMBL" id="PWN39188.1"/>
    </source>
</evidence>
<dbReference type="STRING" id="1522189.A0A316VQ36"/>
<protein>
    <submittedName>
        <fullName evidence="3">Clavaminate synthase-like protein</fullName>
    </submittedName>
</protein>
<dbReference type="GeneID" id="37037612"/>
<dbReference type="PANTHER" id="PTHR10696:SF21">
    <property type="entry name" value="TAUD_TFDA-LIKE DOMAIN-CONTAINING PROTEIN"/>
    <property type="match status" value="1"/>
</dbReference>
<dbReference type="SUPFAM" id="SSF51197">
    <property type="entry name" value="Clavaminate synthase-like"/>
    <property type="match status" value="1"/>
</dbReference>
<dbReference type="InParanoid" id="A0A316VQ36"/>
<gene>
    <name evidence="3" type="ORF">IE81DRAFT_343506</name>
</gene>
<keyword evidence="4" id="KW-1185">Reference proteome</keyword>
<organism evidence="3 4">
    <name type="scientific">Ceraceosorus guamensis</name>
    <dbReference type="NCBI Taxonomy" id="1522189"/>
    <lineage>
        <taxon>Eukaryota</taxon>
        <taxon>Fungi</taxon>
        <taxon>Dikarya</taxon>
        <taxon>Basidiomycota</taxon>
        <taxon>Ustilaginomycotina</taxon>
        <taxon>Exobasidiomycetes</taxon>
        <taxon>Ceraceosorales</taxon>
        <taxon>Ceraceosoraceae</taxon>
        <taxon>Ceraceosorus</taxon>
    </lineage>
</organism>
<dbReference type="EMBL" id="KZ819487">
    <property type="protein sequence ID" value="PWN39188.1"/>
    <property type="molecule type" value="Genomic_DNA"/>
</dbReference>
<feature type="domain" description="TauD/TfdA-like" evidence="2">
    <location>
        <begin position="7"/>
        <end position="345"/>
    </location>
</feature>
<dbReference type="Gene3D" id="3.60.130.10">
    <property type="entry name" value="Clavaminate synthase-like"/>
    <property type="match status" value="1"/>
</dbReference>